<dbReference type="GO" id="GO:0051191">
    <property type="term" value="P:prosthetic group biosynthetic process"/>
    <property type="evidence" value="ECO:0007669"/>
    <property type="project" value="TreeGrafter"/>
</dbReference>
<keyword evidence="2 5" id="KW-0808">Transferase</keyword>
<dbReference type="PATRIC" id="fig|1423748.3.peg.1001"/>
<accession>A0A0R1NSC9</accession>
<gene>
    <name evidence="5" type="primary">citG</name>
    <name evidence="6" type="ORF">FC37_GL000955</name>
</gene>
<evidence type="ECO:0000313" key="7">
    <source>
        <dbReference type="Proteomes" id="UP000051311"/>
    </source>
</evidence>
<dbReference type="EMBL" id="AZEL01000026">
    <property type="protein sequence ID" value="KRL23229.1"/>
    <property type="molecule type" value="Genomic_DNA"/>
</dbReference>
<sequence length="272" mass="29940">MAIEEIAQNALKALLYEVVTNPKPGLVDPADVGSHPDMNVYMFIDSSLSLEKYFVQAAEIGFNFTGQDLRQMFELLRQAGIKAEKAMLAATNNVNTHKGAVFSLGLFVCACAYCQKHGGNEFEVIQMMTKGLVKHDLGEKSETAGERQFLQYGKGGVRAEAEAGYPLVRSVALPFLAQTSGDLNTRLLDTLMEIVSEIEDSNLIKRAGNVEVIDWSHKQAQKYLVLGGYGTQAGKQFMLELNRIFKEKNYSLGGSADLLIITIFMGLQRGMI</sequence>
<dbReference type="AlphaFoldDB" id="A0A0R1NSC9"/>
<dbReference type="InterPro" id="IPR002736">
    <property type="entry name" value="CitG"/>
</dbReference>
<dbReference type="PANTHER" id="PTHR30201:SF2">
    <property type="entry name" value="2-(5''-TRIPHOSPHORIBOSYL)-3'-DEPHOSPHOCOENZYME-A SYNTHASE"/>
    <property type="match status" value="1"/>
</dbReference>
<protein>
    <recommendedName>
        <fullName evidence="5">Probable 2-(5''-triphosphoribosyl)-3'-dephosphocoenzyme-A synthase</fullName>
        <shortName evidence="5">2-(5''-triphosphoribosyl)-3'-dephospho-CoA synthase</shortName>
        <ecNumber evidence="5">2.4.2.52</ecNumber>
    </recommendedName>
</protein>
<dbReference type="OrthoDB" id="114886at2"/>
<dbReference type="GO" id="GO:0005524">
    <property type="term" value="F:ATP binding"/>
    <property type="evidence" value="ECO:0007669"/>
    <property type="project" value="UniProtKB-KW"/>
</dbReference>
<dbReference type="Proteomes" id="UP000051311">
    <property type="component" value="Unassembled WGS sequence"/>
</dbReference>
<proteinExistence type="inferred from homology"/>
<name>A0A0R1NSC9_9LACO</name>
<dbReference type="Gene3D" id="1.10.4200.10">
    <property type="entry name" value="Triphosphoribosyl-dephospho-CoA protein"/>
    <property type="match status" value="2"/>
</dbReference>
<evidence type="ECO:0000313" key="6">
    <source>
        <dbReference type="EMBL" id="KRL23229.1"/>
    </source>
</evidence>
<dbReference type="InterPro" id="IPR017551">
    <property type="entry name" value="TriPribosyl-deP-CoA_syn_CitG"/>
</dbReference>
<reference evidence="6 7" key="1">
    <citation type="journal article" date="2015" name="Genome Announc.">
        <title>Expanding the biotechnology potential of lactobacilli through comparative genomics of 213 strains and associated genera.</title>
        <authorList>
            <person name="Sun Z."/>
            <person name="Harris H.M."/>
            <person name="McCann A."/>
            <person name="Guo C."/>
            <person name="Argimon S."/>
            <person name="Zhang W."/>
            <person name="Yang X."/>
            <person name="Jeffery I.B."/>
            <person name="Cooney J.C."/>
            <person name="Kagawa T.F."/>
            <person name="Liu W."/>
            <person name="Song Y."/>
            <person name="Salvetti E."/>
            <person name="Wrobel A."/>
            <person name="Rasinkangas P."/>
            <person name="Parkhill J."/>
            <person name="Rea M.C."/>
            <person name="O'Sullivan O."/>
            <person name="Ritari J."/>
            <person name="Douillard F.P."/>
            <person name="Paul Ross R."/>
            <person name="Yang R."/>
            <person name="Briner A.E."/>
            <person name="Felis G.E."/>
            <person name="de Vos W.M."/>
            <person name="Barrangou R."/>
            <person name="Klaenhammer T.R."/>
            <person name="Caufield P.W."/>
            <person name="Cui Y."/>
            <person name="Zhang H."/>
            <person name="O'Toole P.W."/>
        </authorList>
    </citation>
    <scope>NUCLEOTIDE SEQUENCE [LARGE SCALE GENOMIC DNA]</scope>
    <source>
        <strain evidence="6 7">DSM 10532</strain>
    </source>
</reference>
<dbReference type="EC" id="2.4.2.52" evidence="5"/>
<comment type="caution">
    <text evidence="6">The sequence shown here is derived from an EMBL/GenBank/DDBJ whole genome shotgun (WGS) entry which is preliminary data.</text>
</comment>
<organism evidence="6 7">
    <name type="scientific">Lactobacillus gallinarum DSM 10532 = JCM 2011</name>
    <dbReference type="NCBI Taxonomy" id="1423748"/>
    <lineage>
        <taxon>Bacteria</taxon>
        <taxon>Bacillati</taxon>
        <taxon>Bacillota</taxon>
        <taxon>Bacilli</taxon>
        <taxon>Lactobacillales</taxon>
        <taxon>Lactobacillaceae</taxon>
        <taxon>Lactobacillus</taxon>
    </lineage>
</organism>
<dbReference type="NCBIfam" id="NF002315">
    <property type="entry name" value="PRK01237.1"/>
    <property type="match status" value="1"/>
</dbReference>
<comment type="catalytic activity">
    <reaction evidence="1 5">
        <text>3'-dephospho-CoA + ATP = 2'-(5''-triphospho-alpha-D-ribosyl)-3'-dephospho-CoA + adenine</text>
        <dbReference type="Rhea" id="RHEA:15117"/>
        <dbReference type="ChEBI" id="CHEBI:16708"/>
        <dbReference type="ChEBI" id="CHEBI:30616"/>
        <dbReference type="ChEBI" id="CHEBI:57328"/>
        <dbReference type="ChEBI" id="CHEBI:61378"/>
        <dbReference type="EC" id="2.4.2.52"/>
    </reaction>
</comment>
<dbReference type="Pfam" id="PF01874">
    <property type="entry name" value="CitG"/>
    <property type="match status" value="1"/>
</dbReference>
<comment type="similarity">
    <text evidence="5">Belongs to the CitG/MdcB family.</text>
</comment>
<evidence type="ECO:0000256" key="3">
    <source>
        <dbReference type="ARBA" id="ARBA00022741"/>
    </source>
</evidence>
<dbReference type="NCBIfam" id="TIGR03125">
    <property type="entry name" value="citrate_citG"/>
    <property type="match status" value="1"/>
</dbReference>
<dbReference type="HAMAP" id="MF_00397">
    <property type="entry name" value="CitG"/>
    <property type="match status" value="1"/>
</dbReference>
<evidence type="ECO:0000256" key="1">
    <source>
        <dbReference type="ARBA" id="ARBA00001210"/>
    </source>
</evidence>
<keyword evidence="3 5" id="KW-0547">Nucleotide-binding</keyword>
<dbReference type="eggNOG" id="COG1767">
    <property type="taxonomic scope" value="Bacteria"/>
</dbReference>
<dbReference type="GO" id="GO:0046917">
    <property type="term" value="F:triphosphoribosyl-dephospho-CoA synthase activity"/>
    <property type="evidence" value="ECO:0007669"/>
    <property type="project" value="UniProtKB-UniRule"/>
</dbReference>
<keyword evidence="4 5" id="KW-0067">ATP-binding</keyword>
<dbReference type="RefSeq" id="WP_025005539.1">
    <property type="nucleotide sequence ID" value="NZ_AZEL01000026.1"/>
</dbReference>
<evidence type="ECO:0000256" key="4">
    <source>
        <dbReference type="ARBA" id="ARBA00022840"/>
    </source>
</evidence>
<evidence type="ECO:0000256" key="2">
    <source>
        <dbReference type="ARBA" id="ARBA00022679"/>
    </source>
</evidence>
<dbReference type="STRING" id="1423748.FC37_GL000955"/>
<evidence type="ECO:0000256" key="5">
    <source>
        <dbReference type="HAMAP-Rule" id="MF_00397"/>
    </source>
</evidence>
<dbReference type="PANTHER" id="PTHR30201">
    <property type="entry name" value="TRIPHOSPHORIBOSYL-DEPHOSPHO-COA SYNTHASE"/>
    <property type="match status" value="1"/>
</dbReference>